<comment type="similarity">
    <text evidence="2">Belongs to the NGG1 family.</text>
</comment>
<name>A0A1R0GTZ8_9FUNG</name>
<evidence type="ECO:0000256" key="1">
    <source>
        <dbReference type="ARBA" id="ARBA00004123"/>
    </source>
</evidence>
<dbReference type="InterPro" id="IPR019340">
    <property type="entry name" value="Histone_AcTrfase_su3"/>
</dbReference>
<evidence type="ECO:0000256" key="6">
    <source>
        <dbReference type="SAM" id="MobiDB-lite"/>
    </source>
</evidence>
<reference evidence="7 8" key="1">
    <citation type="journal article" date="2016" name="Mol. Biol. Evol.">
        <title>Genome-Wide Survey of Gut Fungi (Harpellales) Reveals the First Horizontally Transferred Ubiquitin Gene from a Mosquito Host.</title>
        <authorList>
            <person name="Wang Y."/>
            <person name="White M.M."/>
            <person name="Kvist S."/>
            <person name="Moncalvo J.M."/>
        </authorList>
    </citation>
    <scope>NUCLEOTIDE SEQUENCE [LARGE SCALE GENOMIC DNA]</scope>
    <source>
        <strain evidence="7 8">ALG-7-W6</strain>
    </source>
</reference>
<dbReference type="Proteomes" id="UP000187455">
    <property type="component" value="Unassembled WGS sequence"/>
</dbReference>
<dbReference type="OrthoDB" id="1232at2759"/>
<keyword evidence="4" id="KW-0804">Transcription</keyword>
<dbReference type="GO" id="GO:0005634">
    <property type="term" value="C:nucleus"/>
    <property type="evidence" value="ECO:0007669"/>
    <property type="project" value="UniProtKB-SubCell"/>
</dbReference>
<evidence type="ECO:0000256" key="2">
    <source>
        <dbReference type="ARBA" id="ARBA00005330"/>
    </source>
</evidence>
<comment type="caution">
    <text evidence="7">The sequence shown here is derived from an EMBL/GenBank/DDBJ whole genome shotgun (WGS) entry which is preliminary data.</text>
</comment>
<evidence type="ECO:0000313" key="8">
    <source>
        <dbReference type="Proteomes" id="UP000187455"/>
    </source>
</evidence>
<protein>
    <submittedName>
        <fullName evidence="7">Chromatin-remodeling complexes subunit ngg1</fullName>
    </submittedName>
</protein>
<dbReference type="Pfam" id="PF10198">
    <property type="entry name" value="Ada3"/>
    <property type="match status" value="1"/>
</dbReference>
<dbReference type="GO" id="GO:0003713">
    <property type="term" value="F:transcription coactivator activity"/>
    <property type="evidence" value="ECO:0007669"/>
    <property type="project" value="TreeGrafter"/>
</dbReference>
<evidence type="ECO:0000256" key="3">
    <source>
        <dbReference type="ARBA" id="ARBA00023015"/>
    </source>
</evidence>
<dbReference type="EMBL" id="LSSL01003541">
    <property type="protein sequence ID" value="OLY80370.1"/>
    <property type="molecule type" value="Genomic_DNA"/>
</dbReference>
<evidence type="ECO:0000256" key="5">
    <source>
        <dbReference type="ARBA" id="ARBA00023242"/>
    </source>
</evidence>
<gene>
    <name evidence="7" type="ORF">AYI68_g5536</name>
</gene>
<proteinExistence type="inferred from homology"/>
<keyword evidence="8" id="KW-1185">Reference proteome</keyword>
<dbReference type="STRING" id="133383.A0A1R0GTZ8"/>
<evidence type="ECO:0000313" key="7">
    <source>
        <dbReference type="EMBL" id="OLY80370.1"/>
    </source>
</evidence>
<dbReference type="PANTHER" id="PTHR13556">
    <property type="entry name" value="TRANSCRIPTIONAL ADAPTER 3-RELATED"/>
    <property type="match status" value="1"/>
</dbReference>
<dbReference type="GO" id="GO:0000124">
    <property type="term" value="C:SAGA complex"/>
    <property type="evidence" value="ECO:0007669"/>
    <property type="project" value="TreeGrafter"/>
</dbReference>
<keyword evidence="5" id="KW-0539">Nucleus</keyword>
<evidence type="ECO:0000256" key="4">
    <source>
        <dbReference type="ARBA" id="ARBA00023163"/>
    </source>
</evidence>
<accession>A0A1R0GTZ8</accession>
<dbReference type="AlphaFoldDB" id="A0A1R0GTZ8"/>
<sequence>MDSEFHSFQYASTKNTKLHSLSRDLDLLKTDSDFFKNFNLVDFNDLTVELNLLISSSKKRILSLNHDLKSFQDFVSNPLSPNKKIKTEFPSSPISKSKDTEPSPLSLSKIPLVHSESSLQTCDLIQSVKDNLSVDFSFLCHPFDSPTNTSDKNYKRRFKSIPENTIVPNDYSKVKVSAQIPANVFWAAMEYYLRPLTEDDCSFLENYGDPNFETAIIPKGQHYILKWANEEYNQFPDLAQASKLKFSIQRIMSPSKDAVKFEDNKPILLDKLDDSELVHPTIICPPLTERLLSSLIDQRLLTNSDLEKIKSFNKDQFNEDDYNEVPNLEDRIKQELVFLGAIDKKEIDWTNTEDDEISVELRRLYQELKSQIETNNERKKTLLPIVKHYLGYQEFRSIIDELDKQIESNYSKRNRNQKSKKKKSGPSKFVSVSSNTMALIQRRNRFIESIGVLFVGKKFENPTQSIFKKQ</sequence>
<organism evidence="7 8">
    <name type="scientific">Smittium mucronatum</name>
    <dbReference type="NCBI Taxonomy" id="133383"/>
    <lineage>
        <taxon>Eukaryota</taxon>
        <taxon>Fungi</taxon>
        <taxon>Fungi incertae sedis</taxon>
        <taxon>Zoopagomycota</taxon>
        <taxon>Kickxellomycotina</taxon>
        <taxon>Harpellomycetes</taxon>
        <taxon>Harpellales</taxon>
        <taxon>Legeriomycetaceae</taxon>
        <taxon>Smittium</taxon>
    </lineage>
</organism>
<keyword evidence="3" id="KW-0805">Transcription regulation</keyword>
<dbReference type="GO" id="GO:0006357">
    <property type="term" value="P:regulation of transcription by RNA polymerase II"/>
    <property type="evidence" value="ECO:0007669"/>
    <property type="project" value="TreeGrafter"/>
</dbReference>
<dbReference type="PANTHER" id="PTHR13556:SF2">
    <property type="entry name" value="TRANSCRIPTIONAL ADAPTER 3"/>
    <property type="match status" value="1"/>
</dbReference>
<feature type="compositionally biased region" description="Basic residues" evidence="6">
    <location>
        <begin position="412"/>
        <end position="425"/>
    </location>
</feature>
<feature type="region of interest" description="Disordered" evidence="6">
    <location>
        <begin position="410"/>
        <end position="429"/>
    </location>
</feature>
<comment type="subcellular location">
    <subcellularLocation>
        <location evidence="1">Nucleus</location>
    </subcellularLocation>
</comment>